<keyword evidence="2" id="KW-0966">Cell projection</keyword>
<accession>A0A7Y8F7P4</accession>
<dbReference type="Gene3D" id="3.40.50.1240">
    <property type="entry name" value="Phosphoglycerate mutase-like"/>
    <property type="match status" value="1"/>
</dbReference>
<dbReference type="EMBL" id="JACARF010000001">
    <property type="protein sequence ID" value="NWE74283.1"/>
    <property type="molecule type" value="Genomic_DNA"/>
</dbReference>
<organism evidence="2 3">
    <name type="scientific">Pseudomonas yamanorum</name>
    <dbReference type="NCBI Taxonomy" id="515393"/>
    <lineage>
        <taxon>Bacteria</taxon>
        <taxon>Pseudomonadati</taxon>
        <taxon>Pseudomonadota</taxon>
        <taxon>Gammaproteobacteria</taxon>
        <taxon>Pseudomonadales</taxon>
        <taxon>Pseudomonadaceae</taxon>
        <taxon>Pseudomonas</taxon>
    </lineage>
</organism>
<evidence type="ECO:0000313" key="2">
    <source>
        <dbReference type="EMBL" id="NWE74283.1"/>
    </source>
</evidence>
<sequence>MVTRLRALFLGVLMVVSAQALAHKEDKDVRGLSNVTVLIVRHAEKPDDGPLLSPKGEQRAAAYASYFDPLLLNGISVVPQRLIATSDSKESSRPRLTLTPLAQRLQLPLETPYADNEVGKLVKSLRKSNQAQTVLIAWHHGHIDKLIEAFGGDGPALTGMKKWPENVYDWLIVLRFDDQGQLVESRSQKVQEHLLPGDIAASSGG</sequence>
<protein>
    <submittedName>
        <fullName evidence="2">Flagellar basal body-associated protein FliL</fullName>
    </submittedName>
</protein>
<reference evidence="2 3" key="1">
    <citation type="submission" date="2020-04" db="EMBL/GenBank/DDBJ databases">
        <title>Molecular characterization of pseudomonads from Agaricus bisporus reveal novel blotch 2 pathogens in Western Europe.</title>
        <authorList>
            <person name="Taparia T."/>
            <person name="Krijger M."/>
            <person name="Haynes E."/>
            <person name="Elpinstone J.G."/>
            <person name="Noble R."/>
            <person name="Van Der Wolf J."/>
        </authorList>
    </citation>
    <scope>NUCLEOTIDE SEQUENCE [LARGE SCALE GENOMIC DNA]</scope>
    <source>
        <strain evidence="2 3">IPO3781</strain>
    </source>
</reference>
<name>A0A7Y8F7P4_9PSED</name>
<evidence type="ECO:0000313" key="3">
    <source>
        <dbReference type="Proteomes" id="UP000537188"/>
    </source>
</evidence>
<keyword evidence="2" id="KW-0282">Flagellum</keyword>
<dbReference type="SUPFAM" id="SSF53254">
    <property type="entry name" value="Phosphoglycerate mutase-like"/>
    <property type="match status" value="1"/>
</dbReference>
<comment type="caution">
    <text evidence="2">The sequence shown here is derived from an EMBL/GenBank/DDBJ whole genome shotgun (WGS) entry which is preliminary data.</text>
</comment>
<evidence type="ECO:0000256" key="1">
    <source>
        <dbReference type="SAM" id="SignalP"/>
    </source>
</evidence>
<dbReference type="AlphaFoldDB" id="A0A7Y8F7P4"/>
<feature type="signal peptide" evidence="1">
    <location>
        <begin position="1"/>
        <end position="22"/>
    </location>
</feature>
<proteinExistence type="predicted"/>
<dbReference type="InterPro" id="IPR029033">
    <property type="entry name" value="His_PPase_superfam"/>
</dbReference>
<dbReference type="Proteomes" id="UP000537188">
    <property type="component" value="Unassembled WGS sequence"/>
</dbReference>
<keyword evidence="1" id="KW-0732">Signal</keyword>
<dbReference type="RefSeq" id="WP_177112413.1">
    <property type="nucleotide sequence ID" value="NZ_JACAOQ010000002.1"/>
</dbReference>
<gene>
    <name evidence="2" type="ORF">HX828_01860</name>
</gene>
<feature type="chain" id="PRO_5030603299" evidence="1">
    <location>
        <begin position="23"/>
        <end position="205"/>
    </location>
</feature>
<keyword evidence="2" id="KW-0969">Cilium</keyword>